<dbReference type="EMBL" id="KN835206">
    <property type="protein sequence ID" value="KIK43711.1"/>
    <property type="molecule type" value="Genomic_DNA"/>
</dbReference>
<dbReference type="AlphaFoldDB" id="A0A0D0APJ8"/>
<dbReference type="InParanoid" id="A0A0D0APJ8"/>
<protein>
    <submittedName>
        <fullName evidence="1">Uncharacterized protein</fullName>
    </submittedName>
</protein>
<keyword evidence="2" id="KW-1185">Reference proteome</keyword>
<reference evidence="2" key="2">
    <citation type="submission" date="2015-01" db="EMBL/GenBank/DDBJ databases">
        <title>Evolutionary Origins and Diversification of the Mycorrhizal Mutualists.</title>
        <authorList>
            <consortium name="DOE Joint Genome Institute"/>
            <consortium name="Mycorrhizal Genomics Consortium"/>
            <person name="Kohler A."/>
            <person name="Kuo A."/>
            <person name="Nagy L.G."/>
            <person name="Floudas D."/>
            <person name="Copeland A."/>
            <person name="Barry K.W."/>
            <person name="Cichocki N."/>
            <person name="Veneault-Fourrey C."/>
            <person name="LaButti K."/>
            <person name="Lindquist E.A."/>
            <person name="Lipzen A."/>
            <person name="Lundell T."/>
            <person name="Morin E."/>
            <person name="Murat C."/>
            <person name="Riley R."/>
            <person name="Ohm R."/>
            <person name="Sun H."/>
            <person name="Tunlid A."/>
            <person name="Henrissat B."/>
            <person name="Grigoriev I.V."/>
            <person name="Hibbett D.S."/>
            <person name="Martin F."/>
        </authorList>
    </citation>
    <scope>NUCLEOTIDE SEQUENCE [LARGE SCALE GENOMIC DNA]</scope>
    <source>
        <strain evidence="2">UH-Slu-Lm8-n1</strain>
    </source>
</reference>
<dbReference type="Proteomes" id="UP000054485">
    <property type="component" value="Unassembled WGS sequence"/>
</dbReference>
<organism evidence="1 2">
    <name type="scientific">Suillus luteus UH-Slu-Lm8-n1</name>
    <dbReference type="NCBI Taxonomy" id="930992"/>
    <lineage>
        <taxon>Eukaryota</taxon>
        <taxon>Fungi</taxon>
        <taxon>Dikarya</taxon>
        <taxon>Basidiomycota</taxon>
        <taxon>Agaricomycotina</taxon>
        <taxon>Agaricomycetes</taxon>
        <taxon>Agaricomycetidae</taxon>
        <taxon>Boletales</taxon>
        <taxon>Suillineae</taxon>
        <taxon>Suillaceae</taxon>
        <taxon>Suillus</taxon>
    </lineage>
</organism>
<proteinExistence type="predicted"/>
<gene>
    <name evidence="1" type="ORF">CY34DRAFT_803551</name>
</gene>
<name>A0A0D0APJ8_9AGAM</name>
<evidence type="ECO:0000313" key="1">
    <source>
        <dbReference type="EMBL" id="KIK43711.1"/>
    </source>
</evidence>
<accession>A0A0D0APJ8</accession>
<dbReference type="HOGENOM" id="CLU_2528988_0_0_1"/>
<reference evidence="1 2" key="1">
    <citation type="submission" date="2014-04" db="EMBL/GenBank/DDBJ databases">
        <authorList>
            <consortium name="DOE Joint Genome Institute"/>
            <person name="Kuo A."/>
            <person name="Ruytinx J."/>
            <person name="Rineau F."/>
            <person name="Colpaert J."/>
            <person name="Kohler A."/>
            <person name="Nagy L.G."/>
            <person name="Floudas D."/>
            <person name="Copeland A."/>
            <person name="Barry K.W."/>
            <person name="Cichocki N."/>
            <person name="Veneault-Fourrey C."/>
            <person name="LaButti K."/>
            <person name="Lindquist E.A."/>
            <person name="Lipzen A."/>
            <person name="Lundell T."/>
            <person name="Morin E."/>
            <person name="Murat C."/>
            <person name="Sun H."/>
            <person name="Tunlid A."/>
            <person name="Henrissat B."/>
            <person name="Grigoriev I.V."/>
            <person name="Hibbett D.S."/>
            <person name="Martin F."/>
            <person name="Nordberg H.P."/>
            <person name="Cantor M.N."/>
            <person name="Hua S.X."/>
        </authorList>
    </citation>
    <scope>NUCLEOTIDE SEQUENCE [LARGE SCALE GENOMIC DNA]</scope>
    <source>
        <strain evidence="1 2">UH-Slu-Lm8-n1</strain>
    </source>
</reference>
<evidence type="ECO:0000313" key="2">
    <source>
        <dbReference type="Proteomes" id="UP000054485"/>
    </source>
</evidence>
<sequence>MAVCGAGMNESSSCHLAFGCASESLARFLFLALKIFDSPGLRYMLCTLSLNSPENEAYSDSFCAVLDRLRPADFPQSIGFCVLQ</sequence>